<proteinExistence type="inferred from homology"/>
<dbReference type="GO" id="GO:0016260">
    <property type="term" value="P:selenocysteine biosynthetic process"/>
    <property type="evidence" value="ECO:0007669"/>
    <property type="project" value="InterPro"/>
</dbReference>
<comment type="subunit">
    <text evidence="9">Homodimer.</text>
</comment>
<feature type="domain" description="PurM-like N-terminal" evidence="10">
    <location>
        <begin position="39"/>
        <end position="145"/>
    </location>
</feature>
<feature type="binding site" description="in other chain" evidence="9">
    <location>
        <position position="80"/>
    </location>
    <ligand>
        <name>ATP</name>
        <dbReference type="ChEBI" id="CHEBI:30616"/>
        <note>ligand shared between dimeric partners</note>
    </ligand>
</feature>
<dbReference type="GO" id="GO:0005737">
    <property type="term" value="C:cytoplasm"/>
    <property type="evidence" value="ECO:0007669"/>
    <property type="project" value="TreeGrafter"/>
</dbReference>
<comment type="caution">
    <text evidence="12">The sequence shown here is derived from an EMBL/GenBank/DDBJ whole genome shotgun (WGS) entry which is preliminary data.</text>
</comment>
<keyword evidence="5 9" id="KW-0418">Kinase</keyword>
<evidence type="ECO:0000256" key="1">
    <source>
        <dbReference type="ARBA" id="ARBA00008026"/>
    </source>
</evidence>
<evidence type="ECO:0000259" key="10">
    <source>
        <dbReference type="Pfam" id="PF00586"/>
    </source>
</evidence>
<comment type="similarity">
    <text evidence="1 9">Belongs to the selenophosphate synthase 1 family. Class I subfamily.</text>
</comment>
<feature type="site" description="Important for catalytic activity" evidence="9">
    <location>
        <position position="10"/>
    </location>
</feature>
<dbReference type="InterPro" id="IPR023061">
    <property type="entry name" value="SelD_I"/>
</dbReference>
<dbReference type="Proteomes" id="UP000036873">
    <property type="component" value="Unassembled WGS sequence"/>
</dbReference>
<keyword evidence="2 9" id="KW-0808">Transferase</keyword>
<dbReference type="InterPro" id="IPR036921">
    <property type="entry name" value="PurM-like_N_sf"/>
</dbReference>
<dbReference type="HAMAP" id="MF_00625">
    <property type="entry name" value="SelD"/>
    <property type="match status" value="1"/>
</dbReference>
<dbReference type="PANTHER" id="PTHR10256">
    <property type="entry name" value="SELENIDE, WATER DIKINASE"/>
    <property type="match status" value="1"/>
</dbReference>
<dbReference type="STRING" id="52689.AKG39_01325"/>
<dbReference type="EMBL" id="LGYO01000004">
    <property type="protein sequence ID" value="KNZ43439.1"/>
    <property type="molecule type" value="Genomic_DNA"/>
</dbReference>
<evidence type="ECO:0000259" key="11">
    <source>
        <dbReference type="Pfam" id="PF02769"/>
    </source>
</evidence>
<comment type="catalytic activity">
    <reaction evidence="9">
        <text>hydrogenselenide + ATP + H2O = selenophosphate + AMP + phosphate + 2 H(+)</text>
        <dbReference type="Rhea" id="RHEA:18737"/>
        <dbReference type="ChEBI" id="CHEBI:15377"/>
        <dbReference type="ChEBI" id="CHEBI:15378"/>
        <dbReference type="ChEBI" id="CHEBI:16144"/>
        <dbReference type="ChEBI" id="CHEBI:29317"/>
        <dbReference type="ChEBI" id="CHEBI:30616"/>
        <dbReference type="ChEBI" id="CHEBI:43474"/>
        <dbReference type="ChEBI" id="CHEBI:456215"/>
        <dbReference type="EC" id="2.7.9.3"/>
    </reaction>
</comment>
<accession>A0A0L6U4J9</accession>
<dbReference type="InterPro" id="IPR004536">
    <property type="entry name" value="SPS/SelD"/>
</dbReference>
<feature type="active site" evidence="9">
    <location>
        <position position="7"/>
    </location>
</feature>
<dbReference type="InterPro" id="IPR010918">
    <property type="entry name" value="PurM-like_C_dom"/>
</dbReference>
<dbReference type="PATRIC" id="fig|52689.4.peg.2328"/>
<keyword evidence="7 9" id="KW-0460">Magnesium</keyword>
<organism evidence="12 13">
    <name type="scientific">Acetobacterium bakii</name>
    <dbReference type="NCBI Taxonomy" id="52689"/>
    <lineage>
        <taxon>Bacteria</taxon>
        <taxon>Bacillati</taxon>
        <taxon>Bacillota</taxon>
        <taxon>Clostridia</taxon>
        <taxon>Eubacteriales</taxon>
        <taxon>Eubacteriaceae</taxon>
        <taxon>Acetobacterium</taxon>
    </lineage>
</organism>
<feature type="binding site" evidence="9">
    <location>
        <begin position="127"/>
        <end position="129"/>
    </location>
    <ligand>
        <name>ATP</name>
        <dbReference type="ChEBI" id="CHEBI:30616"/>
        <note>ligand shared between dimeric partners</note>
    </ligand>
</feature>
<keyword evidence="6 9" id="KW-0067">ATP-binding</keyword>
<comment type="cofactor">
    <cofactor evidence="9">
        <name>Mg(2+)</name>
        <dbReference type="ChEBI" id="CHEBI:18420"/>
    </cofactor>
    <text evidence="9">Binds 1 Mg(2+) ion per monomer.</text>
</comment>
<dbReference type="PIRSF" id="PIRSF036407">
    <property type="entry name" value="Selenphspht_syn"/>
    <property type="match status" value="1"/>
</dbReference>
<keyword evidence="3 9" id="KW-0479">Metal-binding</keyword>
<dbReference type="EC" id="2.7.9.3" evidence="9"/>
<evidence type="ECO:0000256" key="8">
    <source>
        <dbReference type="ARBA" id="ARBA00023266"/>
    </source>
</evidence>
<dbReference type="Pfam" id="PF00586">
    <property type="entry name" value="AIRS"/>
    <property type="match status" value="1"/>
</dbReference>
<keyword evidence="4 9" id="KW-0547">Nucleotide-binding</keyword>
<dbReference type="SUPFAM" id="SSF55326">
    <property type="entry name" value="PurM N-terminal domain-like"/>
    <property type="match status" value="1"/>
</dbReference>
<dbReference type="FunFam" id="3.30.1330.10:FF:000003">
    <property type="entry name" value="Selenide, water dikinase"/>
    <property type="match status" value="1"/>
</dbReference>
<evidence type="ECO:0000256" key="9">
    <source>
        <dbReference type="HAMAP-Rule" id="MF_00625"/>
    </source>
</evidence>
<dbReference type="Gene3D" id="3.90.650.10">
    <property type="entry name" value="PurM-like C-terminal domain"/>
    <property type="match status" value="1"/>
</dbReference>
<dbReference type="Pfam" id="PF02769">
    <property type="entry name" value="AIRS_C"/>
    <property type="match status" value="1"/>
</dbReference>
<keyword evidence="13" id="KW-1185">Reference proteome</keyword>
<evidence type="ECO:0000313" key="12">
    <source>
        <dbReference type="EMBL" id="KNZ43439.1"/>
    </source>
</evidence>
<dbReference type="SUPFAM" id="SSF56042">
    <property type="entry name" value="PurM C-terminal domain-like"/>
    <property type="match status" value="1"/>
</dbReference>
<evidence type="ECO:0000256" key="3">
    <source>
        <dbReference type="ARBA" id="ARBA00022723"/>
    </source>
</evidence>
<feature type="binding site" evidence="9">
    <location>
        <position position="40"/>
    </location>
    <ligand>
        <name>Mg(2+)</name>
        <dbReference type="ChEBI" id="CHEBI:18420"/>
    </ligand>
</feature>
<dbReference type="AlphaFoldDB" id="A0A0L6U4J9"/>
<evidence type="ECO:0000256" key="2">
    <source>
        <dbReference type="ARBA" id="ARBA00022679"/>
    </source>
</evidence>
<dbReference type="GO" id="GO:0000287">
    <property type="term" value="F:magnesium ion binding"/>
    <property type="evidence" value="ECO:0007669"/>
    <property type="project" value="UniProtKB-UniRule"/>
</dbReference>
<reference evidence="13" key="1">
    <citation type="submission" date="2015-07" db="EMBL/GenBank/DDBJ databases">
        <title>Draft genome sequence of Acetobacterium bakii DSM 8293, a potential psychrophilic chemical producer through syngas fermentation.</title>
        <authorList>
            <person name="Song Y."/>
            <person name="Hwang S."/>
            <person name="Cho B.-K."/>
        </authorList>
    </citation>
    <scope>NUCLEOTIDE SEQUENCE [LARGE SCALE GENOMIC DNA]</scope>
    <source>
        <strain evidence="13">DSM 8239</strain>
    </source>
</reference>
<feature type="binding site" evidence="9">
    <location>
        <position position="215"/>
    </location>
    <ligand>
        <name>Mg(2+)</name>
        <dbReference type="ChEBI" id="CHEBI:18420"/>
    </ligand>
</feature>
<dbReference type="NCBIfam" id="NF002098">
    <property type="entry name" value="PRK00943.1"/>
    <property type="match status" value="1"/>
</dbReference>
<dbReference type="PANTHER" id="PTHR10256:SF0">
    <property type="entry name" value="INACTIVE SELENIDE, WATER DIKINASE-LIKE PROTEIN-RELATED"/>
    <property type="match status" value="1"/>
</dbReference>
<keyword evidence="8 9" id="KW-0711">Selenium</keyword>
<protein>
    <recommendedName>
        <fullName evidence="9">Selenide, water dikinase</fullName>
        <ecNumber evidence="9">2.7.9.3</ecNumber>
    </recommendedName>
    <alternativeName>
        <fullName evidence="9">Selenium donor protein</fullName>
    </alternativeName>
    <alternativeName>
        <fullName evidence="9">Selenophosphate synthase</fullName>
    </alternativeName>
</protein>
<feature type="binding site" description="in other chain" evidence="9">
    <location>
        <position position="57"/>
    </location>
    <ligand>
        <name>ATP</name>
        <dbReference type="ChEBI" id="CHEBI:30616"/>
        <note>ligand shared between dimeric partners</note>
    </ligand>
</feature>
<dbReference type="InterPro" id="IPR016188">
    <property type="entry name" value="PurM-like_N"/>
</dbReference>
<gene>
    <name evidence="9" type="primary">selD</name>
    <name evidence="12" type="ORF">AKG39_01325</name>
</gene>
<sequence>MVRNGGCAAKLGPGVLSDVLKNLAPIKDEKLLIGLENSDDAAAYAINDDQILLQTLDFFTPVVDDPYTFGQIAAANSLSDIYAMGGKPLIALNIVCFPVCEDSKILGEILKGGMDKIAEAEALLVGGHTIDDMEPKYGLSVTGTVEPGKLRGNCHAKQGDILILTKPIGLGIINLTVRAGMASEDSSKAAIETMRTLNKKACEIMGNYDVHGCTDITGFGLGGHAMEMAKASNVSIHLDYHNLPILDEAESFADMGFVPTGTYHNRAHCNGNYFSELSALSEDIIFDPQTSGGLLISVSKKTGENLFKELSENLGIHVKIIGRIEQKEEFFLYLDE</sequence>
<evidence type="ECO:0000256" key="5">
    <source>
        <dbReference type="ARBA" id="ARBA00022777"/>
    </source>
</evidence>
<dbReference type="CDD" id="cd02195">
    <property type="entry name" value="SelD"/>
    <property type="match status" value="1"/>
</dbReference>
<evidence type="ECO:0000256" key="4">
    <source>
        <dbReference type="ARBA" id="ARBA00022741"/>
    </source>
</evidence>
<feature type="binding site" evidence="9">
    <location>
        <position position="80"/>
    </location>
    <ligand>
        <name>Mg(2+)</name>
        <dbReference type="ChEBI" id="CHEBI:18420"/>
    </ligand>
</feature>
<dbReference type="NCBIfam" id="TIGR00476">
    <property type="entry name" value="selD"/>
    <property type="match status" value="1"/>
</dbReference>
<dbReference type="Gene3D" id="3.30.1330.10">
    <property type="entry name" value="PurM-like, N-terminal domain"/>
    <property type="match status" value="1"/>
</dbReference>
<name>A0A0L6U4J9_9FIRM</name>
<dbReference type="GO" id="GO:0004756">
    <property type="term" value="F:selenide, water dikinase activity"/>
    <property type="evidence" value="ECO:0007669"/>
    <property type="project" value="UniProtKB-UniRule"/>
</dbReference>
<evidence type="ECO:0000256" key="6">
    <source>
        <dbReference type="ARBA" id="ARBA00022840"/>
    </source>
</evidence>
<feature type="binding site" description="in other chain" evidence="9">
    <location>
        <position position="10"/>
    </location>
    <ligand>
        <name>ATP</name>
        <dbReference type="ChEBI" id="CHEBI:30616"/>
        <note>ligand shared between dimeric partners</note>
    </ligand>
</feature>
<evidence type="ECO:0000256" key="7">
    <source>
        <dbReference type="ARBA" id="ARBA00022842"/>
    </source>
</evidence>
<comment type="function">
    <text evidence="9">Synthesizes selenophosphate from selenide and ATP.</text>
</comment>
<evidence type="ECO:0000313" key="13">
    <source>
        <dbReference type="Proteomes" id="UP000036873"/>
    </source>
</evidence>
<feature type="domain" description="PurM-like C-terminal" evidence="11">
    <location>
        <begin position="157"/>
        <end position="333"/>
    </location>
</feature>
<feature type="binding site" description="in other chain" evidence="9">
    <location>
        <begin position="37"/>
        <end position="39"/>
    </location>
    <ligand>
        <name>ATP</name>
        <dbReference type="ChEBI" id="CHEBI:30616"/>
        <note>ligand shared between dimeric partners</note>
    </ligand>
</feature>
<dbReference type="GO" id="GO:0005524">
    <property type="term" value="F:ATP binding"/>
    <property type="evidence" value="ECO:0007669"/>
    <property type="project" value="UniProtKB-UniRule"/>
</dbReference>
<dbReference type="InterPro" id="IPR036676">
    <property type="entry name" value="PurM-like_C_sf"/>
</dbReference>